<protein>
    <submittedName>
        <fullName evidence="2">Uncharacterized protein</fullName>
    </submittedName>
</protein>
<dbReference type="FunCoup" id="B3MGU3">
    <property type="interactions" value="82"/>
</dbReference>
<evidence type="ECO:0000313" key="3">
    <source>
        <dbReference type="Proteomes" id="UP000007801"/>
    </source>
</evidence>
<reference evidence="2 3" key="1">
    <citation type="journal article" date="2007" name="Nature">
        <title>Evolution of genes and genomes on the Drosophila phylogeny.</title>
        <authorList>
            <consortium name="Drosophila 12 Genomes Consortium"/>
            <person name="Clark A.G."/>
            <person name="Eisen M.B."/>
            <person name="Smith D.R."/>
            <person name="Bergman C.M."/>
            <person name="Oliver B."/>
            <person name="Markow T.A."/>
            <person name="Kaufman T.C."/>
            <person name="Kellis M."/>
            <person name="Gelbart W."/>
            <person name="Iyer V.N."/>
            <person name="Pollard D.A."/>
            <person name="Sackton T.B."/>
            <person name="Larracuente A.M."/>
            <person name="Singh N.D."/>
            <person name="Abad J.P."/>
            <person name="Abt D.N."/>
            <person name="Adryan B."/>
            <person name="Aguade M."/>
            <person name="Akashi H."/>
            <person name="Anderson W.W."/>
            <person name="Aquadro C.F."/>
            <person name="Ardell D.H."/>
            <person name="Arguello R."/>
            <person name="Artieri C.G."/>
            <person name="Barbash D.A."/>
            <person name="Barker D."/>
            <person name="Barsanti P."/>
            <person name="Batterham P."/>
            <person name="Batzoglou S."/>
            <person name="Begun D."/>
            <person name="Bhutkar A."/>
            <person name="Blanco E."/>
            <person name="Bosak S.A."/>
            <person name="Bradley R.K."/>
            <person name="Brand A.D."/>
            <person name="Brent M.R."/>
            <person name="Brooks A.N."/>
            <person name="Brown R.H."/>
            <person name="Butlin R.K."/>
            <person name="Caggese C."/>
            <person name="Calvi B.R."/>
            <person name="Bernardo de Carvalho A."/>
            <person name="Caspi A."/>
            <person name="Castrezana S."/>
            <person name="Celniker S.E."/>
            <person name="Chang J.L."/>
            <person name="Chapple C."/>
            <person name="Chatterji S."/>
            <person name="Chinwalla A."/>
            <person name="Civetta A."/>
            <person name="Clifton S.W."/>
            <person name="Comeron J.M."/>
            <person name="Costello J.C."/>
            <person name="Coyne J.A."/>
            <person name="Daub J."/>
            <person name="David R.G."/>
            <person name="Delcher A.L."/>
            <person name="Delehaunty K."/>
            <person name="Do C.B."/>
            <person name="Ebling H."/>
            <person name="Edwards K."/>
            <person name="Eickbush T."/>
            <person name="Evans J.D."/>
            <person name="Filipski A."/>
            <person name="Findeiss S."/>
            <person name="Freyhult E."/>
            <person name="Fulton L."/>
            <person name="Fulton R."/>
            <person name="Garcia A.C."/>
            <person name="Gardiner A."/>
            <person name="Garfield D.A."/>
            <person name="Garvin B.E."/>
            <person name="Gibson G."/>
            <person name="Gilbert D."/>
            <person name="Gnerre S."/>
            <person name="Godfrey J."/>
            <person name="Good R."/>
            <person name="Gotea V."/>
            <person name="Gravely B."/>
            <person name="Greenberg A.J."/>
            <person name="Griffiths-Jones S."/>
            <person name="Gross S."/>
            <person name="Guigo R."/>
            <person name="Gustafson E.A."/>
            <person name="Haerty W."/>
            <person name="Hahn M.W."/>
            <person name="Halligan D.L."/>
            <person name="Halpern A.L."/>
            <person name="Halter G.M."/>
            <person name="Han M.V."/>
            <person name="Heger A."/>
            <person name="Hillier L."/>
            <person name="Hinrichs A.S."/>
            <person name="Holmes I."/>
            <person name="Hoskins R.A."/>
            <person name="Hubisz M.J."/>
            <person name="Hultmark D."/>
            <person name="Huntley M.A."/>
            <person name="Jaffe D.B."/>
            <person name="Jagadeeshan S."/>
            <person name="Jeck W.R."/>
            <person name="Johnson J."/>
            <person name="Jones C.D."/>
            <person name="Jordan W.C."/>
            <person name="Karpen G.H."/>
            <person name="Kataoka E."/>
            <person name="Keightley P.D."/>
            <person name="Kheradpour P."/>
            <person name="Kirkness E.F."/>
            <person name="Koerich L.B."/>
            <person name="Kristiansen K."/>
            <person name="Kudrna D."/>
            <person name="Kulathinal R.J."/>
            <person name="Kumar S."/>
            <person name="Kwok R."/>
            <person name="Lander E."/>
            <person name="Langley C.H."/>
            <person name="Lapoint R."/>
            <person name="Lazzaro B.P."/>
            <person name="Lee S.J."/>
            <person name="Levesque L."/>
            <person name="Li R."/>
            <person name="Lin C.F."/>
            <person name="Lin M.F."/>
            <person name="Lindblad-Toh K."/>
            <person name="Llopart A."/>
            <person name="Long M."/>
            <person name="Low L."/>
            <person name="Lozovsky E."/>
            <person name="Lu J."/>
            <person name="Luo M."/>
            <person name="Machado C.A."/>
            <person name="Makalowski W."/>
            <person name="Marzo M."/>
            <person name="Matsuda M."/>
            <person name="Matzkin L."/>
            <person name="McAllister B."/>
            <person name="McBride C.S."/>
            <person name="McKernan B."/>
            <person name="McKernan K."/>
            <person name="Mendez-Lago M."/>
            <person name="Minx P."/>
            <person name="Mollenhauer M.U."/>
            <person name="Montooth K."/>
            <person name="Mount S.M."/>
            <person name="Mu X."/>
            <person name="Myers E."/>
            <person name="Negre B."/>
            <person name="Newfeld S."/>
            <person name="Nielsen R."/>
            <person name="Noor M.A."/>
            <person name="O'Grady P."/>
            <person name="Pachter L."/>
            <person name="Papaceit M."/>
            <person name="Parisi M.J."/>
            <person name="Parisi M."/>
            <person name="Parts L."/>
            <person name="Pedersen J.S."/>
            <person name="Pesole G."/>
            <person name="Phillippy A.M."/>
            <person name="Ponting C.P."/>
            <person name="Pop M."/>
            <person name="Porcelli D."/>
            <person name="Powell J.R."/>
            <person name="Prohaska S."/>
            <person name="Pruitt K."/>
            <person name="Puig M."/>
            <person name="Quesneville H."/>
            <person name="Ram K.R."/>
            <person name="Rand D."/>
            <person name="Rasmussen M.D."/>
            <person name="Reed L.K."/>
            <person name="Reenan R."/>
            <person name="Reily A."/>
            <person name="Remington K.A."/>
            <person name="Rieger T.T."/>
            <person name="Ritchie M.G."/>
            <person name="Robin C."/>
            <person name="Rogers Y.H."/>
            <person name="Rohde C."/>
            <person name="Rozas J."/>
            <person name="Rubenfield M.J."/>
            <person name="Ruiz A."/>
            <person name="Russo S."/>
            <person name="Salzberg S.L."/>
            <person name="Sanchez-Gracia A."/>
            <person name="Saranga D.J."/>
            <person name="Sato H."/>
            <person name="Schaeffer S.W."/>
            <person name="Schatz M.C."/>
            <person name="Schlenke T."/>
            <person name="Schwartz R."/>
            <person name="Segarra C."/>
            <person name="Singh R.S."/>
            <person name="Sirot L."/>
            <person name="Sirota M."/>
            <person name="Sisneros N.B."/>
            <person name="Smith C.D."/>
            <person name="Smith T.F."/>
            <person name="Spieth J."/>
            <person name="Stage D.E."/>
            <person name="Stark A."/>
            <person name="Stephan W."/>
            <person name="Strausberg R.L."/>
            <person name="Strempel S."/>
            <person name="Sturgill D."/>
            <person name="Sutton G."/>
            <person name="Sutton G.G."/>
            <person name="Tao W."/>
            <person name="Teichmann S."/>
            <person name="Tobari Y.N."/>
            <person name="Tomimura Y."/>
            <person name="Tsolas J.M."/>
            <person name="Valente V.L."/>
            <person name="Venter E."/>
            <person name="Venter J.C."/>
            <person name="Vicario S."/>
            <person name="Vieira F.G."/>
            <person name="Vilella A.J."/>
            <person name="Villasante A."/>
            <person name="Walenz B."/>
            <person name="Wang J."/>
            <person name="Wasserman M."/>
            <person name="Watts T."/>
            <person name="Wilson D."/>
            <person name="Wilson R.K."/>
            <person name="Wing R.A."/>
            <person name="Wolfner M.F."/>
            <person name="Wong A."/>
            <person name="Wong G.K."/>
            <person name="Wu C.I."/>
            <person name="Wu G."/>
            <person name="Yamamoto D."/>
            <person name="Yang H.P."/>
            <person name="Yang S.P."/>
            <person name="Yorke J.A."/>
            <person name="Yoshida K."/>
            <person name="Zdobnov E."/>
            <person name="Zhang P."/>
            <person name="Zhang Y."/>
            <person name="Zimin A.V."/>
            <person name="Baldwin J."/>
            <person name="Abdouelleil A."/>
            <person name="Abdulkadir J."/>
            <person name="Abebe A."/>
            <person name="Abera B."/>
            <person name="Abreu J."/>
            <person name="Acer S.C."/>
            <person name="Aftuck L."/>
            <person name="Alexander A."/>
            <person name="An P."/>
            <person name="Anderson E."/>
            <person name="Anderson S."/>
            <person name="Arachi H."/>
            <person name="Azer M."/>
            <person name="Bachantsang P."/>
            <person name="Barry A."/>
            <person name="Bayul T."/>
            <person name="Berlin A."/>
            <person name="Bessette D."/>
            <person name="Bloom T."/>
            <person name="Blye J."/>
            <person name="Boguslavskiy L."/>
            <person name="Bonnet C."/>
            <person name="Boukhgalter B."/>
            <person name="Bourzgui I."/>
            <person name="Brown A."/>
            <person name="Cahill P."/>
            <person name="Channer S."/>
            <person name="Cheshatsang Y."/>
            <person name="Chuda L."/>
            <person name="Citroen M."/>
            <person name="Collymore A."/>
            <person name="Cooke P."/>
            <person name="Costello M."/>
            <person name="D'Aco K."/>
            <person name="Daza R."/>
            <person name="De Haan G."/>
            <person name="DeGray S."/>
            <person name="DeMaso C."/>
            <person name="Dhargay N."/>
            <person name="Dooley K."/>
            <person name="Dooley E."/>
            <person name="Doricent M."/>
            <person name="Dorje P."/>
            <person name="Dorjee K."/>
            <person name="Dupes A."/>
            <person name="Elong R."/>
            <person name="Falk J."/>
            <person name="Farina A."/>
            <person name="Faro S."/>
            <person name="Ferguson D."/>
            <person name="Fisher S."/>
            <person name="Foley C.D."/>
            <person name="Franke A."/>
            <person name="Friedrich D."/>
            <person name="Gadbois L."/>
            <person name="Gearin G."/>
            <person name="Gearin C.R."/>
            <person name="Giannoukos G."/>
            <person name="Goode T."/>
            <person name="Graham J."/>
            <person name="Grandbois E."/>
            <person name="Grewal S."/>
            <person name="Gyaltsen K."/>
            <person name="Hafez N."/>
            <person name="Hagos B."/>
            <person name="Hall J."/>
            <person name="Henson C."/>
            <person name="Hollinger A."/>
            <person name="Honan T."/>
            <person name="Huard M.D."/>
            <person name="Hughes L."/>
            <person name="Hurhula B."/>
            <person name="Husby M.E."/>
            <person name="Kamat A."/>
            <person name="Kanga B."/>
            <person name="Kashin S."/>
            <person name="Khazanovich D."/>
            <person name="Kisner P."/>
            <person name="Lance K."/>
            <person name="Lara M."/>
            <person name="Lee W."/>
            <person name="Lennon N."/>
            <person name="Letendre F."/>
            <person name="LeVine R."/>
            <person name="Lipovsky A."/>
            <person name="Liu X."/>
            <person name="Liu J."/>
            <person name="Liu S."/>
            <person name="Lokyitsang T."/>
            <person name="Lokyitsang Y."/>
            <person name="Lubonja R."/>
            <person name="Lui A."/>
            <person name="MacDonald P."/>
            <person name="Magnisalis V."/>
            <person name="Maru K."/>
            <person name="Matthews C."/>
            <person name="McCusker W."/>
            <person name="McDonough S."/>
            <person name="Mehta T."/>
            <person name="Meldrim J."/>
            <person name="Meneus L."/>
            <person name="Mihai O."/>
            <person name="Mihalev A."/>
            <person name="Mihova T."/>
            <person name="Mittelman R."/>
            <person name="Mlenga V."/>
            <person name="Montmayeur A."/>
            <person name="Mulrain L."/>
            <person name="Navidi A."/>
            <person name="Naylor J."/>
            <person name="Negash T."/>
            <person name="Nguyen T."/>
            <person name="Nguyen N."/>
            <person name="Nicol R."/>
            <person name="Norbu C."/>
            <person name="Norbu N."/>
            <person name="Novod N."/>
            <person name="O'Neill B."/>
            <person name="Osman S."/>
            <person name="Markiewicz E."/>
            <person name="Oyono O.L."/>
            <person name="Patti C."/>
            <person name="Phunkhang P."/>
            <person name="Pierre F."/>
            <person name="Priest M."/>
            <person name="Raghuraman S."/>
            <person name="Rege F."/>
            <person name="Reyes R."/>
            <person name="Rise C."/>
            <person name="Rogov P."/>
            <person name="Ross K."/>
            <person name="Ryan E."/>
            <person name="Settipalli S."/>
            <person name="Shea T."/>
            <person name="Sherpa N."/>
            <person name="Shi L."/>
            <person name="Shih D."/>
            <person name="Sparrow T."/>
            <person name="Spaulding J."/>
            <person name="Stalker J."/>
            <person name="Stange-Thomann N."/>
            <person name="Stavropoulos S."/>
            <person name="Stone C."/>
            <person name="Strader C."/>
            <person name="Tesfaye S."/>
            <person name="Thomson T."/>
            <person name="Thoulutsang Y."/>
            <person name="Thoulutsang D."/>
            <person name="Topham K."/>
            <person name="Topping I."/>
            <person name="Tsamla T."/>
            <person name="Vassiliev H."/>
            <person name="Vo A."/>
            <person name="Wangchuk T."/>
            <person name="Wangdi T."/>
            <person name="Weiand M."/>
            <person name="Wilkinson J."/>
            <person name="Wilson A."/>
            <person name="Yadav S."/>
            <person name="Young G."/>
            <person name="Yu Q."/>
            <person name="Zembek L."/>
            <person name="Zhong D."/>
            <person name="Zimmer A."/>
            <person name="Zwirko Z."/>
            <person name="Jaffe D.B."/>
            <person name="Alvarez P."/>
            <person name="Brockman W."/>
            <person name="Butler J."/>
            <person name="Chin C."/>
            <person name="Gnerre S."/>
            <person name="Grabherr M."/>
            <person name="Kleber M."/>
            <person name="Mauceli E."/>
            <person name="MacCallum I."/>
        </authorList>
    </citation>
    <scope>NUCLEOTIDE SEQUENCE [LARGE SCALE GENOMIC DNA]</scope>
    <source>
        <strain evidence="3">Tucson 14024-0371.13</strain>
    </source>
</reference>
<dbReference type="PROSITE" id="PS50297">
    <property type="entry name" value="ANK_REP_REGION"/>
    <property type="match status" value="1"/>
</dbReference>
<dbReference type="Gene3D" id="1.10.150.50">
    <property type="entry name" value="Transcription Factor, Ets-1"/>
    <property type="match status" value="1"/>
</dbReference>
<evidence type="ECO:0000313" key="2">
    <source>
        <dbReference type="EMBL" id="EDV37861.1"/>
    </source>
</evidence>
<feature type="repeat" description="ANK" evidence="1">
    <location>
        <begin position="176"/>
        <end position="208"/>
    </location>
</feature>
<dbReference type="SMART" id="SM00248">
    <property type="entry name" value="ANK"/>
    <property type="match status" value="4"/>
</dbReference>
<keyword evidence="1" id="KW-0040">ANK repeat</keyword>
<organism evidence="2 3">
    <name type="scientific">Drosophila ananassae</name>
    <name type="common">Fruit fly</name>
    <dbReference type="NCBI Taxonomy" id="7217"/>
    <lineage>
        <taxon>Eukaryota</taxon>
        <taxon>Metazoa</taxon>
        <taxon>Ecdysozoa</taxon>
        <taxon>Arthropoda</taxon>
        <taxon>Hexapoda</taxon>
        <taxon>Insecta</taxon>
        <taxon>Pterygota</taxon>
        <taxon>Neoptera</taxon>
        <taxon>Endopterygota</taxon>
        <taxon>Diptera</taxon>
        <taxon>Brachycera</taxon>
        <taxon>Muscomorpha</taxon>
        <taxon>Ephydroidea</taxon>
        <taxon>Drosophilidae</taxon>
        <taxon>Drosophila</taxon>
        <taxon>Sophophora</taxon>
    </lineage>
</organism>
<dbReference type="Pfam" id="PF12796">
    <property type="entry name" value="Ank_2"/>
    <property type="match status" value="1"/>
</dbReference>
<dbReference type="OrthoDB" id="439236at2759"/>
<dbReference type="OMA" id="PFMFACR"/>
<name>B3MGU3_DROAN</name>
<dbReference type="Gene3D" id="1.25.40.20">
    <property type="entry name" value="Ankyrin repeat-containing domain"/>
    <property type="match status" value="1"/>
</dbReference>
<dbReference type="KEGG" id="dan:6496505"/>
<dbReference type="STRING" id="7217.B3MGU3"/>
<dbReference type="PROSITE" id="PS50088">
    <property type="entry name" value="ANK_REPEAT"/>
    <property type="match status" value="1"/>
</dbReference>
<dbReference type="InParanoid" id="B3MGU3"/>
<dbReference type="SUPFAM" id="SSF47769">
    <property type="entry name" value="SAM/Pointed domain"/>
    <property type="match status" value="1"/>
</dbReference>
<gene>
    <name evidence="2" type="primary">Dana\GF13668</name>
    <name evidence="2" type="synonym">dana_GLEANR_13675</name>
    <name evidence="2" type="ORF">GF13668</name>
</gene>
<sequence>MSKCTYGPPTDSDGSDSSYDGFYFSDEIKRSKPAPYVHPEQKLYEAVLDGDLPTVLKEMKALLFHVDHSLKGGPTILMYACMNGHYELAEYFIEKLSANVNRQVDSVMPLMLACDCQNKDPYLVEKLVRLLLKHRAVINVSDRYGMTPFMFACRNGFTSVVRLLIKEVSFDAVDNNGCTPIFHAIEQNHIEVVKILVEAGVNVTIANNKGYTPTQVAECHGYYDLMQLLPQLPSVYSVPSRFLGYNSLRDQIPRLFLKSDCPEYFQELNCILQSIDVQNTLQYFAEARVSLAEFLVMDEQSLAAIGIKFPIYRNKIMKGILDFHLHHWSKKSIARVKKDGMDNFYEILMIAANHLQQLVIIQASLQFVLKNQKEQKLGQPSETQLTILQSNLQGYRDVMNEMSRTVKYLGSFSPQKNPLYIDFNEIVAERKRKKVRNYFKYTTILLGISVFICLKCKWF</sequence>
<accession>B3MGU3</accession>
<dbReference type="SUPFAM" id="SSF48403">
    <property type="entry name" value="Ankyrin repeat"/>
    <property type="match status" value="1"/>
</dbReference>
<dbReference type="GeneID" id="6496505"/>
<dbReference type="GO" id="GO:0140990">
    <property type="term" value="P:primary piRNA processing"/>
    <property type="evidence" value="ECO:0007669"/>
    <property type="project" value="EnsemblMetazoa"/>
</dbReference>
<dbReference type="GO" id="GO:0005929">
    <property type="term" value="C:cilium"/>
    <property type="evidence" value="ECO:0007669"/>
    <property type="project" value="TreeGrafter"/>
</dbReference>
<dbReference type="Pfam" id="PF13606">
    <property type="entry name" value="Ank_3"/>
    <property type="match status" value="1"/>
</dbReference>
<dbReference type="InterPro" id="IPR013761">
    <property type="entry name" value="SAM/pointed_sf"/>
</dbReference>
<dbReference type="CDD" id="cd09487">
    <property type="entry name" value="SAM_superfamily"/>
    <property type="match status" value="1"/>
</dbReference>
<dbReference type="PANTHER" id="PTHR24184">
    <property type="entry name" value="SI:CH211-189E2.2"/>
    <property type="match status" value="1"/>
</dbReference>
<dbReference type="CTD" id="35795"/>
<dbReference type="Proteomes" id="UP000007801">
    <property type="component" value="Unassembled WGS sequence"/>
</dbReference>
<dbReference type="PhylomeDB" id="B3MGU3"/>
<dbReference type="SMR" id="B3MGU3"/>
<dbReference type="InterPro" id="IPR002110">
    <property type="entry name" value="Ankyrin_rpt"/>
</dbReference>
<dbReference type="eggNOG" id="KOG0504">
    <property type="taxonomic scope" value="Eukaryota"/>
</dbReference>
<dbReference type="EMBL" id="CH902619">
    <property type="protein sequence ID" value="EDV37861.1"/>
    <property type="molecule type" value="Genomic_DNA"/>
</dbReference>
<dbReference type="HOGENOM" id="CLU_050118_0_0_1"/>
<dbReference type="PANTHER" id="PTHR24184:SF11">
    <property type="entry name" value="ANKYRIN REPEAT AND SOCS BOX CONTAINING 3"/>
    <property type="match status" value="1"/>
</dbReference>
<dbReference type="GO" id="GO:0032473">
    <property type="term" value="C:cytoplasmic side of mitochondrial outer membrane"/>
    <property type="evidence" value="ECO:0007669"/>
    <property type="project" value="EnsemblMetazoa"/>
</dbReference>
<keyword evidence="3" id="KW-1185">Reference proteome</keyword>
<dbReference type="InterPro" id="IPR036770">
    <property type="entry name" value="Ankyrin_rpt-contain_sf"/>
</dbReference>
<evidence type="ECO:0000256" key="1">
    <source>
        <dbReference type="PROSITE-ProRule" id="PRU00023"/>
    </source>
</evidence>
<proteinExistence type="predicted"/>
<dbReference type="AlphaFoldDB" id="B3MGU3"/>